<evidence type="ECO:0000313" key="4">
    <source>
        <dbReference type="Proteomes" id="UP000594638"/>
    </source>
</evidence>
<dbReference type="InterPro" id="IPR032867">
    <property type="entry name" value="DYW_dom"/>
</dbReference>
<feature type="domain" description="DYW" evidence="2">
    <location>
        <begin position="56"/>
        <end position="99"/>
    </location>
</feature>
<dbReference type="GO" id="GO:0008270">
    <property type="term" value="F:zinc ion binding"/>
    <property type="evidence" value="ECO:0007669"/>
    <property type="project" value="InterPro"/>
</dbReference>
<gene>
    <name evidence="3" type="ORF">OLEA9_A083675</name>
</gene>
<sequence length="106" mass="12433">MEAVLAARRIHKNETIATHAVERLFSVCLGKNWNPRTKFSYQTYMLLRANGAILQMTQTNKREFLLSRHSEKRAIAFGLIRSDHEIPVRVVKNLLMCSDWRLPLFY</sequence>
<keyword evidence="4" id="KW-1185">Reference proteome</keyword>
<protein>
    <submittedName>
        <fullName evidence="3">Pentatricopeptide repeat-containing At3g22690</fullName>
    </submittedName>
</protein>
<dbReference type="Gramene" id="OE9A083675T1">
    <property type="protein sequence ID" value="OE9A083675C1"/>
    <property type="gene ID" value="OE9A083675"/>
</dbReference>
<dbReference type="Proteomes" id="UP000594638">
    <property type="component" value="Unassembled WGS sequence"/>
</dbReference>
<accession>A0A8S0U063</accession>
<dbReference type="EMBL" id="CACTIH010007325">
    <property type="protein sequence ID" value="CAA3009750.1"/>
    <property type="molecule type" value="Genomic_DNA"/>
</dbReference>
<proteinExistence type="inferred from homology"/>
<comment type="similarity">
    <text evidence="1">Belongs to the PPR family. PCMP-H subfamily.</text>
</comment>
<organism evidence="3 4">
    <name type="scientific">Olea europaea subsp. europaea</name>
    <dbReference type="NCBI Taxonomy" id="158383"/>
    <lineage>
        <taxon>Eukaryota</taxon>
        <taxon>Viridiplantae</taxon>
        <taxon>Streptophyta</taxon>
        <taxon>Embryophyta</taxon>
        <taxon>Tracheophyta</taxon>
        <taxon>Spermatophyta</taxon>
        <taxon>Magnoliopsida</taxon>
        <taxon>eudicotyledons</taxon>
        <taxon>Gunneridae</taxon>
        <taxon>Pentapetalae</taxon>
        <taxon>asterids</taxon>
        <taxon>lamiids</taxon>
        <taxon>Lamiales</taxon>
        <taxon>Oleaceae</taxon>
        <taxon>Oleeae</taxon>
        <taxon>Olea</taxon>
    </lineage>
</organism>
<comment type="caution">
    <text evidence="3">The sequence shown here is derived from an EMBL/GenBank/DDBJ whole genome shotgun (WGS) entry which is preliminary data.</text>
</comment>
<dbReference type="AlphaFoldDB" id="A0A8S0U063"/>
<evidence type="ECO:0000259" key="2">
    <source>
        <dbReference type="Pfam" id="PF14432"/>
    </source>
</evidence>
<evidence type="ECO:0000313" key="3">
    <source>
        <dbReference type="EMBL" id="CAA3009750.1"/>
    </source>
</evidence>
<dbReference type="OrthoDB" id="185373at2759"/>
<name>A0A8S0U063_OLEEU</name>
<dbReference type="Pfam" id="PF14432">
    <property type="entry name" value="DYW_deaminase"/>
    <property type="match status" value="1"/>
</dbReference>
<reference evidence="3 4" key="1">
    <citation type="submission" date="2019-12" db="EMBL/GenBank/DDBJ databases">
        <authorList>
            <person name="Alioto T."/>
            <person name="Alioto T."/>
            <person name="Gomez Garrido J."/>
        </authorList>
    </citation>
    <scope>NUCLEOTIDE SEQUENCE [LARGE SCALE GENOMIC DNA]</scope>
</reference>
<evidence type="ECO:0000256" key="1">
    <source>
        <dbReference type="ARBA" id="ARBA00006643"/>
    </source>
</evidence>